<feature type="region of interest" description="Disordered" evidence="1">
    <location>
        <begin position="73"/>
        <end position="124"/>
    </location>
</feature>
<proteinExistence type="predicted"/>
<reference evidence="2 3" key="1">
    <citation type="submission" date="2019-10" db="EMBL/GenBank/DDBJ databases">
        <authorList>
            <person name="Karimi E."/>
        </authorList>
    </citation>
    <scope>NUCLEOTIDE SEQUENCE [LARGE SCALE GENOMIC DNA]</scope>
    <source>
        <strain evidence="2">Aeromonas sp. 8C</strain>
    </source>
</reference>
<feature type="region of interest" description="Disordered" evidence="1">
    <location>
        <begin position="303"/>
        <end position="332"/>
    </location>
</feature>
<protein>
    <submittedName>
        <fullName evidence="2">Uncharacterized protein</fullName>
    </submittedName>
</protein>
<name>A0A653L903_AERVE</name>
<feature type="region of interest" description="Disordered" evidence="1">
    <location>
        <begin position="350"/>
        <end position="423"/>
    </location>
</feature>
<evidence type="ECO:0000313" key="3">
    <source>
        <dbReference type="Proteomes" id="UP000439123"/>
    </source>
</evidence>
<feature type="compositionally biased region" description="Low complexity" evidence="1">
    <location>
        <begin position="363"/>
        <end position="373"/>
    </location>
</feature>
<feature type="compositionally biased region" description="Low complexity" evidence="1">
    <location>
        <begin position="303"/>
        <end position="316"/>
    </location>
</feature>
<feature type="region of interest" description="Disordered" evidence="1">
    <location>
        <begin position="208"/>
        <end position="287"/>
    </location>
</feature>
<dbReference type="EMBL" id="CABWLC010000018">
    <property type="protein sequence ID" value="VXA87571.1"/>
    <property type="molecule type" value="Genomic_DNA"/>
</dbReference>
<accession>A0A653L903</accession>
<evidence type="ECO:0000313" key="2">
    <source>
        <dbReference type="EMBL" id="VXA87571.1"/>
    </source>
</evidence>
<organism evidence="2 3">
    <name type="scientific">Aeromonas veronii</name>
    <dbReference type="NCBI Taxonomy" id="654"/>
    <lineage>
        <taxon>Bacteria</taxon>
        <taxon>Pseudomonadati</taxon>
        <taxon>Pseudomonadota</taxon>
        <taxon>Gammaproteobacteria</taxon>
        <taxon>Aeromonadales</taxon>
        <taxon>Aeromonadaceae</taxon>
        <taxon>Aeromonas</taxon>
    </lineage>
</organism>
<dbReference type="AlphaFoldDB" id="A0A653L903"/>
<feature type="compositionally biased region" description="Polar residues" evidence="1">
    <location>
        <begin position="213"/>
        <end position="228"/>
    </location>
</feature>
<dbReference type="Proteomes" id="UP000439123">
    <property type="component" value="Unassembled WGS sequence"/>
</dbReference>
<sequence length="586" mass="64657">MQMPVRQQPGQGICHPLRPAKPHLLGGILRDAGQIQPPGRLVQMQLITHTGAMTELDQPLVVDSPRQIRRALDQGDPLAPLSTGSQPLQPGDKWRDTDPGPQPEGSASPLRGDKSAIGAGHHHSIPGARLCHQLTGMIPERPHRDHQLAPIRRHPHQGKGVRPLPGIKFEEGKLTRAVMGERLLQLHGQLAGVIRLRAHRNDPARMAIPRPHLSQQGVEGPDSTQPTDQPDRYPHGSHSSNLRQQAEPVAPTRQIDERRQPVDQPKATITHQRQQAHHHQRDQQIETPLPQGIAKGMERDAITCTSSSCTGPTPCGAAQPTRRDRPLGRLHQQPVSGQCQCAADGRLAVQSQHPVQTATPHLQPRQAQRQQQRNGHIGHPQQARQQQHLMAPGPHPVGIPRITEPPDPDRQQRQQPPHPFVRHNMLPGSIAAGPHLPADGTIAHPSGHKTLPEGEACVAMCDKRKQKRAKWPLVITFVGSPFFMGDGAQSTSAVIDDPPEKGIKWGRYISAAENLLPTLPDKEIPLAFIHRTTRLLKLSARDQPCRGAGRQILWKRGETRAKAHCIYQRLHYRLGRRPLSGQHGSL</sequence>
<evidence type="ECO:0000256" key="1">
    <source>
        <dbReference type="SAM" id="MobiDB-lite"/>
    </source>
</evidence>
<gene>
    <name evidence="2" type="ORF">AERO8C_50257</name>
</gene>
<feature type="compositionally biased region" description="Polar residues" evidence="1">
    <location>
        <begin position="350"/>
        <end position="360"/>
    </location>
</feature>